<dbReference type="EMBL" id="NBCO01000001">
    <property type="protein sequence ID" value="ORC93400.1"/>
    <property type="molecule type" value="Genomic_DNA"/>
</dbReference>
<organism evidence="2 3">
    <name type="scientific">Trypanosoma theileri</name>
    <dbReference type="NCBI Taxonomy" id="67003"/>
    <lineage>
        <taxon>Eukaryota</taxon>
        <taxon>Discoba</taxon>
        <taxon>Euglenozoa</taxon>
        <taxon>Kinetoplastea</taxon>
        <taxon>Metakinetoplastina</taxon>
        <taxon>Trypanosomatida</taxon>
        <taxon>Trypanosomatidae</taxon>
        <taxon>Trypanosoma</taxon>
    </lineage>
</organism>
<feature type="compositionally biased region" description="Polar residues" evidence="1">
    <location>
        <begin position="9"/>
        <end position="27"/>
    </location>
</feature>
<evidence type="ECO:0000313" key="3">
    <source>
        <dbReference type="Proteomes" id="UP000192257"/>
    </source>
</evidence>
<accession>A0A1X0PAC0</accession>
<feature type="region of interest" description="Disordered" evidence="1">
    <location>
        <begin position="1"/>
        <end position="27"/>
    </location>
</feature>
<feature type="compositionally biased region" description="Basic and acidic residues" evidence="1">
    <location>
        <begin position="69"/>
        <end position="79"/>
    </location>
</feature>
<comment type="caution">
    <text evidence="2">The sequence shown here is derived from an EMBL/GenBank/DDBJ whole genome shotgun (WGS) entry which is preliminary data.</text>
</comment>
<evidence type="ECO:0000256" key="1">
    <source>
        <dbReference type="SAM" id="MobiDB-lite"/>
    </source>
</evidence>
<evidence type="ECO:0000313" key="2">
    <source>
        <dbReference type="EMBL" id="ORC93400.1"/>
    </source>
</evidence>
<dbReference type="Proteomes" id="UP000192257">
    <property type="component" value="Unassembled WGS sequence"/>
</dbReference>
<proteinExistence type="predicted"/>
<feature type="region of interest" description="Disordered" evidence="1">
    <location>
        <begin position="51"/>
        <end position="103"/>
    </location>
</feature>
<gene>
    <name evidence="2" type="ORF">TM35_000012770</name>
</gene>
<reference evidence="2 3" key="1">
    <citation type="submission" date="2017-03" db="EMBL/GenBank/DDBJ databases">
        <title>An alternative strategy for trypanosome survival in the mammalian bloodstream revealed through genome and transcriptome analysis of the ubiquitous bovine parasite Trypanosoma (Megatrypanum) theileri.</title>
        <authorList>
            <person name="Kelly S."/>
            <person name="Ivens A."/>
            <person name="Mott A."/>
            <person name="O'Neill E."/>
            <person name="Emms D."/>
            <person name="Macleod O."/>
            <person name="Voorheis P."/>
            <person name="Matthews J."/>
            <person name="Matthews K."/>
            <person name="Carrington M."/>
        </authorList>
    </citation>
    <scope>NUCLEOTIDE SEQUENCE [LARGE SCALE GENOMIC DNA]</scope>
    <source>
        <strain evidence="2">Edinburgh</strain>
    </source>
</reference>
<dbReference type="AlphaFoldDB" id="A0A1X0PAC0"/>
<dbReference type="OrthoDB" id="271633at2759"/>
<protein>
    <submittedName>
        <fullName evidence="2">Uncharacterized protein</fullName>
    </submittedName>
</protein>
<dbReference type="GeneID" id="39980738"/>
<keyword evidence="3" id="KW-1185">Reference proteome</keyword>
<sequence>MRHSKQHHQQQQPEFRESTLYSGGSSCTTKEEIVRARLLAELSSLRERHDALRKRAMGVEKQQQQQQQQHEEDEHEREQQISGTKMLGMDDSGRGSPFLGQTDRDAIEAFFNDSEDDFTREFNEGRGKYQRSDLLDGLILPQKRK</sequence>
<dbReference type="VEuPathDB" id="TriTrypDB:TM35_000012770"/>
<dbReference type="RefSeq" id="XP_028887466.1">
    <property type="nucleotide sequence ID" value="XM_029020958.1"/>
</dbReference>
<name>A0A1X0PAC0_9TRYP</name>